<dbReference type="PANTHER" id="PTHR45901:SF3">
    <property type="entry name" value="LIPOXYGENASE HOMOLOGY DOMAIN-CONTAINING PROTEIN 1"/>
    <property type="match status" value="1"/>
</dbReference>
<dbReference type="Proteomes" id="UP000663836">
    <property type="component" value="Unassembled WGS sequence"/>
</dbReference>
<dbReference type="SMART" id="SM00308">
    <property type="entry name" value="LH2"/>
    <property type="match status" value="1"/>
</dbReference>
<dbReference type="Pfam" id="PF01477">
    <property type="entry name" value="PLAT"/>
    <property type="match status" value="1"/>
</dbReference>
<gene>
    <name evidence="3" type="ORF">JBS370_LOCUS27303</name>
</gene>
<dbReference type="InterPro" id="IPR036392">
    <property type="entry name" value="PLAT/LH2_dom_sf"/>
</dbReference>
<proteinExistence type="predicted"/>
<evidence type="ECO:0000313" key="3">
    <source>
        <dbReference type="EMBL" id="CAF4019269.1"/>
    </source>
</evidence>
<sequence>MQEIWDTSHRFWARNGTKATLTLCAENDGVSAKAAFLVQRFYVQTTTQSFSQAVTSYEIIVYTGDKTGAGTDSQVYITLFGKDGKRTEKIHLKNSNNKDPFERNRTDKFCVKSDYIGELVKLRIEHDNSGLGPGWFLDRIVVTDLYDPKTKYFATCNQWLAKDEGDKQISRELMLNK</sequence>
<organism evidence="3 4">
    <name type="scientific">Rotaria sordida</name>
    <dbReference type="NCBI Taxonomy" id="392033"/>
    <lineage>
        <taxon>Eukaryota</taxon>
        <taxon>Metazoa</taxon>
        <taxon>Spiralia</taxon>
        <taxon>Gnathifera</taxon>
        <taxon>Rotifera</taxon>
        <taxon>Eurotatoria</taxon>
        <taxon>Bdelloidea</taxon>
        <taxon>Philodinida</taxon>
        <taxon>Philodinidae</taxon>
        <taxon>Rotaria</taxon>
    </lineage>
</organism>
<comment type="caution">
    <text evidence="3">The sequence shown here is derived from an EMBL/GenBank/DDBJ whole genome shotgun (WGS) entry which is preliminary data.</text>
</comment>
<comment type="caution">
    <text evidence="1">Lacks conserved residue(s) required for the propagation of feature annotation.</text>
</comment>
<feature type="non-terminal residue" evidence="3">
    <location>
        <position position="1"/>
    </location>
</feature>
<feature type="domain" description="PLAT" evidence="2">
    <location>
        <begin position="55"/>
        <end position="174"/>
    </location>
</feature>
<dbReference type="SUPFAM" id="SSF49723">
    <property type="entry name" value="Lipase/lipooxygenase domain (PLAT/LH2 domain)"/>
    <property type="match status" value="1"/>
</dbReference>
<dbReference type="InterPro" id="IPR052970">
    <property type="entry name" value="Inner_ear_hair_cell_LOXHD"/>
</dbReference>
<evidence type="ECO:0000259" key="2">
    <source>
        <dbReference type="PROSITE" id="PS50095"/>
    </source>
</evidence>
<accession>A0A819PW05</accession>
<reference evidence="3" key="1">
    <citation type="submission" date="2021-02" db="EMBL/GenBank/DDBJ databases">
        <authorList>
            <person name="Nowell W R."/>
        </authorList>
    </citation>
    <scope>NUCLEOTIDE SEQUENCE</scope>
</reference>
<dbReference type="AlphaFoldDB" id="A0A819PW05"/>
<dbReference type="PANTHER" id="PTHR45901">
    <property type="entry name" value="PROTEIN CBG12474"/>
    <property type="match status" value="1"/>
</dbReference>
<dbReference type="InterPro" id="IPR001024">
    <property type="entry name" value="PLAT/LH2_dom"/>
</dbReference>
<evidence type="ECO:0000313" key="4">
    <source>
        <dbReference type="Proteomes" id="UP000663836"/>
    </source>
</evidence>
<evidence type="ECO:0000256" key="1">
    <source>
        <dbReference type="PROSITE-ProRule" id="PRU00152"/>
    </source>
</evidence>
<protein>
    <recommendedName>
        <fullName evidence="2">PLAT domain-containing protein</fullName>
    </recommendedName>
</protein>
<dbReference type="Gene3D" id="2.40.180.10">
    <property type="entry name" value="Catalase core domain"/>
    <property type="match status" value="1"/>
</dbReference>
<name>A0A819PW05_9BILA</name>
<dbReference type="PROSITE" id="PS50095">
    <property type="entry name" value="PLAT"/>
    <property type="match status" value="1"/>
</dbReference>
<dbReference type="EMBL" id="CAJOBD010005094">
    <property type="protein sequence ID" value="CAF4019269.1"/>
    <property type="molecule type" value="Genomic_DNA"/>
</dbReference>
<dbReference type="CDD" id="cd01756">
    <property type="entry name" value="PLAT_repeat"/>
    <property type="match status" value="1"/>
</dbReference>